<reference evidence="1" key="1">
    <citation type="submission" date="2014-12" db="EMBL/GenBank/DDBJ databases">
        <title>Insight into the proteome of Arion vulgaris.</title>
        <authorList>
            <person name="Aradska J."/>
            <person name="Bulat T."/>
            <person name="Smidak R."/>
            <person name="Sarate P."/>
            <person name="Gangsoo J."/>
            <person name="Sialana F."/>
            <person name="Bilban M."/>
            <person name="Lubec G."/>
        </authorList>
    </citation>
    <scope>NUCLEOTIDE SEQUENCE</scope>
    <source>
        <tissue evidence="1">Skin</tissue>
    </source>
</reference>
<organism evidence="1">
    <name type="scientific">Arion vulgaris</name>
    <dbReference type="NCBI Taxonomy" id="1028688"/>
    <lineage>
        <taxon>Eukaryota</taxon>
        <taxon>Metazoa</taxon>
        <taxon>Spiralia</taxon>
        <taxon>Lophotrochozoa</taxon>
        <taxon>Mollusca</taxon>
        <taxon>Gastropoda</taxon>
        <taxon>Heterobranchia</taxon>
        <taxon>Euthyneura</taxon>
        <taxon>Panpulmonata</taxon>
        <taxon>Eupulmonata</taxon>
        <taxon>Stylommatophora</taxon>
        <taxon>Helicina</taxon>
        <taxon>Arionoidea</taxon>
        <taxon>Arionidae</taxon>
        <taxon>Arion</taxon>
    </lineage>
</organism>
<gene>
    <name evidence="1" type="primary">ORF34421</name>
</gene>
<dbReference type="EMBL" id="HACG01011994">
    <property type="protein sequence ID" value="CEK58859.1"/>
    <property type="molecule type" value="Transcribed_RNA"/>
</dbReference>
<accession>A0A0B6YRH9</accession>
<protein>
    <submittedName>
        <fullName evidence="1">Uncharacterized protein</fullName>
    </submittedName>
</protein>
<proteinExistence type="predicted"/>
<evidence type="ECO:0000313" key="1">
    <source>
        <dbReference type="EMBL" id="CEK58859.1"/>
    </source>
</evidence>
<name>A0A0B6YRH9_9EUPU</name>
<sequence>MSHSEVILGFDFFFGEPTAPVLLTTLFFLPNTQSSLGLDVRDVYPARGVGGAAWLRSGCTLDKTYAQLKDLVNFIRIINIKDEQPSVQTISTC</sequence>
<dbReference type="AlphaFoldDB" id="A0A0B6YRH9"/>